<evidence type="ECO:0000256" key="1">
    <source>
        <dbReference type="SAM" id="Coils"/>
    </source>
</evidence>
<evidence type="ECO:0000256" key="2">
    <source>
        <dbReference type="SAM" id="MobiDB-lite"/>
    </source>
</evidence>
<dbReference type="EMBL" id="CACRXK020013265">
    <property type="protein sequence ID" value="CAB4024839.1"/>
    <property type="molecule type" value="Genomic_DNA"/>
</dbReference>
<feature type="region of interest" description="Disordered" evidence="2">
    <location>
        <begin position="138"/>
        <end position="203"/>
    </location>
</feature>
<dbReference type="OrthoDB" id="6123at2759"/>
<organism evidence="3 4">
    <name type="scientific">Paramuricea clavata</name>
    <name type="common">Red gorgonian</name>
    <name type="synonym">Violescent sea-whip</name>
    <dbReference type="NCBI Taxonomy" id="317549"/>
    <lineage>
        <taxon>Eukaryota</taxon>
        <taxon>Metazoa</taxon>
        <taxon>Cnidaria</taxon>
        <taxon>Anthozoa</taxon>
        <taxon>Octocorallia</taxon>
        <taxon>Malacalcyonacea</taxon>
        <taxon>Plexauridae</taxon>
        <taxon>Paramuricea</taxon>
    </lineage>
</organism>
<dbReference type="AlphaFoldDB" id="A0A6S7KX51"/>
<dbReference type="SUPFAM" id="SSF52266">
    <property type="entry name" value="SGNH hydrolase"/>
    <property type="match status" value="1"/>
</dbReference>
<gene>
    <name evidence="3" type="ORF">PACLA_8A063083</name>
</gene>
<feature type="non-terminal residue" evidence="3">
    <location>
        <position position="1"/>
    </location>
</feature>
<comment type="caution">
    <text evidence="3">The sequence shown here is derived from an EMBL/GenBank/DDBJ whole genome shotgun (WGS) entry which is preliminary data.</text>
</comment>
<feature type="coiled-coil region" evidence="1">
    <location>
        <begin position="55"/>
        <end position="110"/>
    </location>
</feature>
<evidence type="ECO:0000313" key="4">
    <source>
        <dbReference type="Proteomes" id="UP001152795"/>
    </source>
</evidence>
<keyword evidence="1" id="KW-0175">Coiled coil</keyword>
<accession>A0A6S7KX51</accession>
<dbReference type="Gene3D" id="3.40.50.12690">
    <property type="match status" value="1"/>
</dbReference>
<name>A0A6S7KX51_PARCT</name>
<reference evidence="3" key="1">
    <citation type="submission" date="2020-04" db="EMBL/GenBank/DDBJ databases">
        <authorList>
            <person name="Alioto T."/>
            <person name="Alioto T."/>
            <person name="Gomez Garrido J."/>
        </authorList>
    </citation>
    <scope>NUCLEOTIDE SEQUENCE</scope>
    <source>
        <strain evidence="3">A484AB</strain>
    </source>
</reference>
<proteinExistence type="predicted"/>
<dbReference type="Proteomes" id="UP001152795">
    <property type="component" value="Unassembled WGS sequence"/>
</dbReference>
<evidence type="ECO:0000313" key="3">
    <source>
        <dbReference type="EMBL" id="CAB4024839.1"/>
    </source>
</evidence>
<protein>
    <submittedName>
        <fullName evidence="3">Scavenger receptor cysteine-rich type 1 M130</fullName>
    </submittedName>
</protein>
<feature type="region of interest" description="Disordered" evidence="2">
    <location>
        <begin position="1"/>
        <end position="21"/>
    </location>
</feature>
<keyword evidence="4" id="KW-1185">Reference proteome</keyword>
<feature type="compositionally biased region" description="Polar residues" evidence="2">
    <location>
        <begin position="157"/>
        <end position="175"/>
    </location>
</feature>
<keyword evidence="3" id="KW-0675">Receptor</keyword>
<sequence>MVKTKPLYESNNSKASSKDYFDKATENIPSMRNNNESDRLDSLITIVQSLRNNPDEQKDLDIRRLQEENERLKSTNVHLNERLNKYENAADDLKSKIKAVEDEKASLLTAIRLLHSDRNDTCPDTGDDRNAWSKVQMNKNKKDTKAPSRATKRQAASVITKSHTTNPVLNSNQYAPLTIEESEGDEVEITRETAPTRKLKSNTQASTVIIGDSMIKYIDSKRLLRGIKKNGQISRRTAIRAETYRGAGVDDMKHHIKPCLQRKPEKIILHVGTNDIGSKRAKDLVKGINDICEIIQKDSPTFEVAVSLLVTRADRPEYKTKIEK</sequence>